<dbReference type="EMBL" id="JAJISD010000005">
    <property type="protein sequence ID" value="MCC8429892.1"/>
    <property type="molecule type" value="Genomic_DNA"/>
</dbReference>
<protein>
    <recommendedName>
        <fullName evidence="5">YcxB-like protein domain-containing protein</fullName>
    </recommendedName>
</protein>
<keyword evidence="2" id="KW-0472">Membrane</keyword>
<feature type="transmembrane region" description="Helical" evidence="2">
    <location>
        <begin position="71"/>
        <end position="90"/>
    </location>
</feature>
<name>A0ABS8KUX6_9HYPH</name>
<evidence type="ECO:0000313" key="3">
    <source>
        <dbReference type="EMBL" id="MCC8429892.1"/>
    </source>
</evidence>
<gene>
    <name evidence="3" type="ORF">LJ725_13005</name>
</gene>
<keyword evidence="4" id="KW-1185">Reference proteome</keyword>
<sequence length="355" mass="38455">MGDAMIGSGDNGGPNGETSSGSKDMLLLGAVGLAAAPLLPGIVFGVPAFFMALAPCLAGAAYYGAKTGWRYFREACIAGMIVGPVGSWWFLPGMPWQGFVGLCALSGFSYAALHYAPTIASNAAKAAPSEPARARKSTAQTGKAAGAPPVSATVTERQTAQGIEYKVTWTDFTRLRLWDQGNLLFILPVLTLVSAFVTVSLYPGTRAFSETLTWLFAVAAVGAWIFKFYHERRRRSVRSIVLSPDGSISLENPPAEDANYETDGPSFRLQDGLRRLTSIEYTKTADWSWITNECVRSPDHWYDVHLFLGEEWRITISRNLGSRSHAHQIAGCLNALKARIAAAQPRHPRAARIID</sequence>
<accession>A0ABS8KUX6</accession>
<keyword evidence="2" id="KW-1133">Transmembrane helix</keyword>
<evidence type="ECO:0000313" key="4">
    <source>
        <dbReference type="Proteomes" id="UP001198862"/>
    </source>
</evidence>
<feature type="transmembrane region" description="Helical" evidence="2">
    <location>
        <begin position="183"/>
        <end position="205"/>
    </location>
</feature>
<keyword evidence="2" id="KW-0812">Transmembrane</keyword>
<evidence type="ECO:0008006" key="5">
    <source>
        <dbReference type="Google" id="ProtNLM"/>
    </source>
</evidence>
<feature type="transmembrane region" description="Helical" evidence="2">
    <location>
        <begin position="96"/>
        <end position="116"/>
    </location>
</feature>
<dbReference type="RefSeq" id="WP_230551091.1">
    <property type="nucleotide sequence ID" value="NZ_JAJISD010000005.1"/>
</dbReference>
<evidence type="ECO:0000256" key="1">
    <source>
        <dbReference type="SAM" id="MobiDB-lite"/>
    </source>
</evidence>
<proteinExistence type="predicted"/>
<feature type="transmembrane region" description="Helical" evidence="2">
    <location>
        <begin position="211"/>
        <end position="229"/>
    </location>
</feature>
<feature type="region of interest" description="Disordered" evidence="1">
    <location>
        <begin position="130"/>
        <end position="150"/>
    </location>
</feature>
<feature type="transmembrane region" description="Helical" evidence="2">
    <location>
        <begin position="42"/>
        <end position="64"/>
    </location>
</feature>
<comment type="caution">
    <text evidence="3">The sequence shown here is derived from an EMBL/GenBank/DDBJ whole genome shotgun (WGS) entry which is preliminary data.</text>
</comment>
<dbReference type="Proteomes" id="UP001198862">
    <property type="component" value="Unassembled WGS sequence"/>
</dbReference>
<organism evidence="3 4">
    <name type="scientific">Reyranella aquatilis</name>
    <dbReference type="NCBI Taxonomy" id="2035356"/>
    <lineage>
        <taxon>Bacteria</taxon>
        <taxon>Pseudomonadati</taxon>
        <taxon>Pseudomonadota</taxon>
        <taxon>Alphaproteobacteria</taxon>
        <taxon>Hyphomicrobiales</taxon>
        <taxon>Reyranellaceae</taxon>
        <taxon>Reyranella</taxon>
    </lineage>
</organism>
<reference evidence="3 4" key="1">
    <citation type="submission" date="2021-11" db="EMBL/GenBank/DDBJ databases">
        <authorList>
            <person name="Lee D.-H."/>
            <person name="Kim S.-B."/>
        </authorList>
    </citation>
    <scope>NUCLEOTIDE SEQUENCE [LARGE SCALE GENOMIC DNA]</scope>
    <source>
        <strain evidence="3 4">KCTC 52223</strain>
    </source>
</reference>
<evidence type="ECO:0000256" key="2">
    <source>
        <dbReference type="SAM" id="Phobius"/>
    </source>
</evidence>